<evidence type="ECO:0000313" key="2">
    <source>
        <dbReference type="Proteomes" id="UP000739538"/>
    </source>
</evidence>
<dbReference type="InterPro" id="IPR004155">
    <property type="entry name" value="PBS_lyase_HEAT"/>
</dbReference>
<comment type="caution">
    <text evidence="1">The sequence shown here is derived from an EMBL/GenBank/DDBJ whole genome shotgun (WGS) entry which is preliminary data.</text>
</comment>
<evidence type="ECO:0000313" key="1">
    <source>
        <dbReference type="EMBL" id="MCA9756155.1"/>
    </source>
</evidence>
<reference evidence="1" key="1">
    <citation type="submission" date="2020-04" db="EMBL/GenBank/DDBJ databases">
        <authorList>
            <person name="Zhang T."/>
        </authorList>
    </citation>
    <scope>NUCLEOTIDE SEQUENCE</scope>
    <source>
        <strain evidence="1">HKST-UBA02</strain>
    </source>
</reference>
<accession>A0A956SD77</accession>
<reference evidence="1" key="2">
    <citation type="journal article" date="2021" name="Microbiome">
        <title>Successional dynamics and alternative stable states in a saline activated sludge microbial community over 9 years.</title>
        <authorList>
            <person name="Wang Y."/>
            <person name="Ye J."/>
            <person name="Ju F."/>
            <person name="Liu L."/>
            <person name="Boyd J.A."/>
            <person name="Deng Y."/>
            <person name="Parks D.H."/>
            <person name="Jiang X."/>
            <person name="Yin X."/>
            <person name="Woodcroft B.J."/>
            <person name="Tyson G.W."/>
            <person name="Hugenholtz P."/>
            <person name="Polz M.F."/>
            <person name="Zhang T."/>
        </authorList>
    </citation>
    <scope>NUCLEOTIDE SEQUENCE</scope>
    <source>
        <strain evidence="1">HKST-UBA02</strain>
    </source>
</reference>
<dbReference type="SMART" id="SM00567">
    <property type="entry name" value="EZ_HEAT"/>
    <property type="match status" value="3"/>
</dbReference>
<dbReference type="SUPFAM" id="SSF48371">
    <property type="entry name" value="ARM repeat"/>
    <property type="match status" value="1"/>
</dbReference>
<gene>
    <name evidence="1" type="ORF">KDA27_10155</name>
</gene>
<dbReference type="Pfam" id="PF13646">
    <property type="entry name" value="HEAT_2"/>
    <property type="match status" value="1"/>
</dbReference>
<organism evidence="1 2">
    <name type="scientific">Eiseniibacteriota bacterium</name>
    <dbReference type="NCBI Taxonomy" id="2212470"/>
    <lineage>
        <taxon>Bacteria</taxon>
        <taxon>Candidatus Eiseniibacteriota</taxon>
    </lineage>
</organism>
<dbReference type="InterPro" id="IPR016024">
    <property type="entry name" value="ARM-type_fold"/>
</dbReference>
<sequence length="564" mass="63526">MASALIKAISAARLYPSDNPTYLNAKANFDESMTSVLTLKRQIRFVVGRKTLFYAGEPVLSEEHGESVATYLHRDGIREMTFHQGLRPEETTDLLHLFTHAAETERSQSEDFATLFWDHGFEHVTCVAIDDFIDAQGEEEEIPDEFGMDFIPQVDLRAYELEDEEAIEKASREMSQKALAKLEENDVELFSVSAQEREKLLAELAEEETPKRMRHDYTRILVEVLLAEKDPAEFEKLIEVFEGHMGTLLAHGNLEDLSWLISVLMRLRAERGDVVDEETPLLDRALNWIWQEDQRDVLLQKLDRGDHDALQGLPTFVRAIPDDTIRHMCLLLGDLESGRVRRRLIDLLVERCKTSWTALLPILSDSRWYLVRNIVLILGQVGNKVIAPSLHRVVKHSDYRVRKEALIALDKLDPGRAVSDLKDALDDPESRVRVLAAQTLAKRGGEAAAALLAVVSDKEFASRSDDETLAIYFALAHAGGDAVYEFFERSTKPRGLFRKGPTEESRAAACRALGRMNDPRAVRLAEKLVQDKTGLVKEAAFAALREARDRAEGRGTGESGREAA</sequence>
<name>A0A956SD77_UNCEI</name>
<proteinExistence type="predicted"/>
<protein>
    <submittedName>
        <fullName evidence="1">HEAT repeat domain-containing protein</fullName>
    </submittedName>
</protein>
<dbReference type="AlphaFoldDB" id="A0A956SD77"/>
<dbReference type="Proteomes" id="UP000739538">
    <property type="component" value="Unassembled WGS sequence"/>
</dbReference>
<dbReference type="InterPro" id="IPR011989">
    <property type="entry name" value="ARM-like"/>
</dbReference>
<dbReference type="EMBL" id="JAGQHS010000044">
    <property type="protein sequence ID" value="MCA9756155.1"/>
    <property type="molecule type" value="Genomic_DNA"/>
</dbReference>
<dbReference type="Gene3D" id="1.25.10.10">
    <property type="entry name" value="Leucine-rich Repeat Variant"/>
    <property type="match status" value="2"/>
</dbReference>